<protein>
    <submittedName>
        <fullName evidence="1">Uncharacterized protein</fullName>
    </submittedName>
</protein>
<gene>
    <name evidence="1" type="ordered locus">CPS_3767</name>
</gene>
<evidence type="ECO:0000313" key="1">
    <source>
        <dbReference type="EMBL" id="AAZ25271.1"/>
    </source>
</evidence>
<dbReference type="Proteomes" id="UP000000547">
    <property type="component" value="Chromosome"/>
</dbReference>
<organism evidence="1 2">
    <name type="scientific">Colwellia psychrerythraea (strain 34H / ATCC BAA-681)</name>
    <name type="common">Vibrio psychroerythus</name>
    <dbReference type="NCBI Taxonomy" id="167879"/>
    <lineage>
        <taxon>Bacteria</taxon>
        <taxon>Pseudomonadati</taxon>
        <taxon>Pseudomonadota</taxon>
        <taxon>Gammaproteobacteria</taxon>
        <taxon>Alteromonadales</taxon>
        <taxon>Colwelliaceae</taxon>
        <taxon>Colwellia</taxon>
    </lineage>
</organism>
<reference evidence="1" key="1">
    <citation type="journal article" date="2005" name="Proc. Natl. Acad. Sci. U.S.A.">
        <title>The psychrophilic lifestyle as revealed by the genome sequence of Colwellia psychrerythraea 34H through genomic and proteomic analyses.</title>
        <authorList>
            <person name="Methe B.A."/>
            <person name="Nelson K.E."/>
            <person name="Deming J.W."/>
            <person name="Momen B."/>
            <person name="Melamud E."/>
            <person name="Zhang X."/>
            <person name="Moult J."/>
            <person name="Madupu R."/>
            <person name="Nelson W.C."/>
            <person name="Dodson R.J."/>
            <person name="Brinkac L.M."/>
            <person name="Daugherty S.C."/>
            <person name="Durkin A.S."/>
            <person name="DeBoy R.T."/>
            <person name="Kolonay J.F."/>
            <person name="Sullivan S.A."/>
            <person name="Zhou L."/>
            <person name="Davidsen T.M."/>
            <person name="Wu M."/>
            <person name="Huston A.L."/>
            <person name="Lewis M."/>
            <person name="Weaver B."/>
            <person name="Weidman J.F."/>
            <person name="Khouri H."/>
            <person name="Utterback T.R."/>
            <person name="Feldblyum T.V."/>
            <person name="Fraser C.M."/>
        </authorList>
    </citation>
    <scope>NUCLEOTIDE SEQUENCE [LARGE SCALE GENOMIC DNA]</scope>
    <source>
        <strain evidence="1">34H</strain>
    </source>
</reference>
<dbReference type="AlphaFoldDB" id="Q47XN6"/>
<sequence>MNTVTKQKFNSLTPQRKGVNDKNYYIKTITTSLKKKGK</sequence>
<name>Q47XN6_COLP3</name>
<dbReference type="STRING" id="167879.CPS_3767"/>
<dbReference type="HOGENOM" id="CLU_3326863_0_0_6"/>
<dbReference type="EMBL" id="CP000083">
    <property type="protein sequence ID" value="AAZ25271.1"/>
    <property type="molecule type" value="Genomic_DNA"/>
</dbReference>
<dbReference type="KEGG" id="cps:CPS_3767"/>
<evidence type="ECO:0000313" key="2">
    <source>
        <dbReference type="Proteomes" id="UP000000547"/>
    </source>
</evidence>
<accession>Q47XN6</accession>
<proteinExistence type="predicted"/>